<feature type="transmembrane region" description="Helical" evidence="1">
    <location>
        <begin position="48"/>
        <end position="67"/>
    </location>
</feature>
<keyword evidence="1" id="KW-1133">Transmembrane helix</keyword>
<dbReference type="PANTHER" id="PTHR37891">
    <property type="entry name" value="OS06G0113900 PROTEIN"/>
    <property type="match status" value="1"/>
</dbReference>
<evidence type="ECO:0000256" key="1">
    <source>
        <dbReference type="SAM" id="Phobius"/>
    </source>
</evidence>
<dbReference type="Gramene" id="TuG1812G0400002845.01.T01">
    <property type="protein sequence ID" value="TuG1812G0400002845.01.T01.cds420953"/>
    <property type="gene ID" value="TuG1812G0400002845.01"/>
</dbReference>
<name>A0A8R7U8B2_TRIUA</name>
<dbReference type="AlphaFoldDB" id="A0A8R7U8B2"/>
<feature type="transmembrane region" description="Helical" evidence="1">
    <location>
        <begin position="20"/>
        <end position="41"/>
    </location>
</feature>
<reference evidence="2" key="2">
    <citation type="submission" date="2018-03" db="EMBL/GenBank/DDBJ databases">
        <title>The Triticum urartu genome reveals the dynamic nature of wheat genome evolution.</title>
        <authorList>
            <person name="Ling H."/>
            <person name="Ma B."/>
            <person name="Shi X."/>
            <person name="Liu H."/>
            <person name="Dong L."/>
            <person name="Sun H."/>
            <person name="Cao Y."/>
            <person name="Gao Q."/>
            <person name="Zheng S."/>
            <person name="Li Y."/>
            <person name="Yu Y."/>
            <person name="Du H."/>
            <person name="Qi M."/>
            <person name="Li Y."/>
            <person name="Yu H."/>
            <person name="Cui Y."/>
            <person name="Wang N."/>
            <person name="Chen C."/>
            <person name="Wu H."/>
            <person name="Zhao Y."/>
            <person name="Zhang J."/>
            <person name="Li Y."/>
            <person name="Zhou W."/>
            <person name="Zhang B."/>
            <person name="Hu W."/>
            <person name="Eijk M."/>
            <person name="Tang J."/>
            <person name="Witsenboer H."/>
            <person name="Zhao S."/>
            <person name="Li Z."/>
            <person name="Zhang A."/>
            <person name="Wang D."/>
            <person name="Liang C."/>
        </authorList>
    </citation>
    <scope>NUCLEOTIDE SEQUENCE [LARGE SCALE GENOMIC DNA]</scope>
    <source>
        <strain evidence="2">cv. G1812</strain>
    </source>
</reference>
<dbReference type="EnsemblPlants" id="TuG1812G0400002845.01.T01">
    <property type="protein sequence ID" value="TuG1812G0400002845.01.T01.cds420953"/>
    <property type="gene ID" value="TuG1812G0400002845.01"/>
</dbReference>
<reference evidence="2" key="3">
    <citation type="submission" date="2022-06" db="UniProtKB">
        <authorList>
            <consortium name="EnsemblPlants"/>
        </authorList>
    </citation>
    <scope>IDENTIFICATION</scope>
</reference>
<dbReference type="Proteomes" id="UP000015106">
    <property type="component" value="Chromosome 4"/>
</dbReference>
<protein>
    <submittedName>
        <fullName evidence="2">Uncharacterized protein</fullName>
    </submittedName>
</protein>
<keyword evidence="1" id="KW-0812">Transmembrane</keyword>
<keyword evidence="1" id="KW-0472">Membrane</keyword>
<accession>A0A8R7U8B2</accession>
<evidence type="ECO:0000313" key="2">
    <source>
        <dbReference type="EnsemblPlants" id="TuG1812G0400002845.01.T01.cds420953"/>
    </source>
</evidence>
<keyword evidence="3" id="KW-1185">Reference proteome</keyword>
<reference evidence="3" key="1">
    <citation type="journal article" date="2013" name="Nature">
        <title>Draft genome of the wheat A-genome progenitor Triticum urartu.</title>
        <authorList>
            <person name="Ling H.Q."/>
            <person name="Zhao S."/>
            <person name="Liu D."/>
            <person name="Wang J."/>
            <person name="Sun H."/>
            <person name="Zhang C."/>
            <person name="Fan H."/>
            <person name="Li D."/>
            <person name="Dong L."/>
            <person name="Tao Y."/>
            <person name="Gao C."/>
            <person name="Wu H."/>
            <person name="Li Y."/>
            <person name="Cui Y."/>
            <person name="Guo X."/>
            <person name="Zheng S."/>
            <person name="Wang B."/>
            <person name="Yu K."/>
            <person name="Liang Q."/>
            <person name="Yang W."/>
            <person name="Lou X."/>
            <person name="Chen J."/>
            <person name="Feng M."/>
            <person name="Jian J."/>
            <person name="Zhang X."/>
            <person name="Luo G."/>
            <person name="Jiang Y."/>
            <person name="Liu J."/>
            <person name="Wang Z."/>
            <person name="Sha Y."/>
            <person name="Zhang B."/>
            <person name="Wu H."/>
            <person name="Tang D."/>
            <person name="Shen Q."/>
            <person name="Xue P."/>
            <person name="Zou S."/>
            <person name="Wang X."/>
            <person name="Liu X."/>
            <person name="Wang F."/>
            <person name="Yang Y."/>
            <person name="An X."/>
            <person name="Dong Z."/>
            <person name="Zhang K."/>
            <person name="Zhang X."/>
            <person name="Luo M.C."/>
            <person name="Dvorak J."/>
            <person name="Tong Y."/>
            <person name="Wang J."/>
            <person name="Yang H."/>
            <person name="Li Z."/>
            <person name="Wang D."/>
            <person name="Zhang A."/>
            <person name="Wang J."/>
        </authorList>
    </citation>
    <scope>NUCLEOTIDE SEQUENCE</scope>
    <source>
        <strain evidence="3">cv. G1812</strain>
    </source>
</reference>
<proteinExistence type="predicted"/>
<organism evidence="2 3">
    <name type="scientific">Triticum urartu</name>
    <name type="common">Red wild einkorn</name>
    <name type="synonym">Crithodium urartu</name>
    <dbReference type="NCBI Taxonomy" id="4572"/>
    <lineage>
        <taxon>Eukaryota</taxon>
        <taxon>Viridiplantae</taxon>
        <taxon>Streptophyta</taxon>
        <taxon>Embryophyta</taxon>
        <taxon>Tracheophyta</taxon>
        <taxon>Spermatophyta</taxon>
        <taxon>Magnoliopsida</taxon>
        <taxon>Liliopsida</taxon>
        <taxon>Poales</taxon>
        <taxon>Poaceae</taxon>
        <taxon>BOP clade</taxon>
        <taxon>Pooideae</taxon>
        <taxon>Triticodae</taxon>
        <taxon>Triticeae</taxon>
        <taxon>Triticinae</taxon>
        <taxon>Triticum</taxon>
    </lineage>
</organism>
<dbReference type="PANTHER" id="PTHR37891:SF1">
    <property type="entry name" value="OS06G0113900 PROTEIN"/>
    <property type="match status" value="1"/>
</dbReference>
<feature type="transmembrane region" description="Helical" evidence="1">
    <location>
        <begin position="73"/>
        <end position="90"/>
    </location>
</feature>
<evidence type="ECO:0000313" key="3">
    <source>
        <dbReference type="Proteomes" id="UP000015106"/>
    </source>
</evidence>
<sequence length="144" mass="15749">MNRYSIDISSSQMPPLGCAAILWEIGILLAASLLTQVVLHLDRGQYQSLILIAMMSFGSFCLLNGFFKMVRVSLFYILFITSSIIIAEVVHTRNLMLMIRSLATHDSGKHLVLHRALLPASSASTAPPSAASARPSWLHSCTTC</sequence>